<gene>
    <name evidence="1" type="ORF">LBBP_02728</name>
</gene>
<evidence type="ECO:0000313" key="2">
    <source>
        <dbReference type="Proteomes" id="UP000058857"/>
    </source>
</evidence>
<dbReference type="EMBL" id="CP012029">
    <property type="protein sequence ID" value="ALO26951.1"/>
    <property type="molecule type" value="Genomic_DNA"/>
</dbReference>
<name>A0A0S2ITG9_LEPBO</name>
<accession>A0A0S2ITG9</accession>
<dbReference type="Proteomes" id="UP000058857">
    <property type="component" value="Chromosome 1"/>
</dbReference>
<evidence type="ECO:0000313" key="1">
    <source>
        <dbReference type="EMBL" id="ALO26951.1"/>
    </source>
</evidence>
<sequence>MQFLGFKPNNLQNQITFRIKPISKSYNVLRRIFKKLFIWNTKGKNKSFQRTGAKT</sequence>
<organism evidence="1">
    <name type="scientific">Leptospira borgpetersenii serovar Ballum</name>
    <dbReference type="NCBI Taxonomy" id="280505"/>
    <lineage>
        <taxon>Bacteria</taxon>
        <taxon>Pseudomonadati</taxon>
        <taxon>Spirochaetota</taxon>
        <taxon>Spirochaetia</taxon>
        <taxon>Leptospirales</taxon>
        <taxon>Leptospiraceae</taxon>
        <taxon>Leptospira</taxon>
    </lineage>
</organism>
<dbReference type="AlphaFoldDB" id="A0A0S2ITG9"/>
<dbReference type="PATRIC" id="fig|280505.15.peg.2662"/>
<proteinExistence type="predicted"/>
<reference evidence="1 2" key="1">
    <citation type="journal article" date="2015" name="PLoS Negl. Trop. Dis.">
        <title>Distribution of Plasmids in Distinct Leptospira Pathogenic Species.</title>
        <authorList>
            <person name="Wang Y."/>
            <person name="Zhuang X."/>
            <person name="Zhong Y."/>
            <person name="Zhang C."/>
            <person name="Zhang Y."/>
            <person name="Zeng L."/>
            <person name="Zhu Y."/>
            <person name="He P."/>
            <person name="Dong K."/>
            <person name="Pal U."/>
            <person name="Guo X."/>
            <person name="Qin J."/>
        </authorList>
    </citation>
    <scope>NUCLEOTIDE SEQUENCE [LARGE SCALE GENOMIC DNA]</scope>
    <source>
        <strain evidence="1 2">56604</strain>
    </source>
</reference>
<protein>
    <submittedName>
        <fullName evidence="1">Uncharacterized protein</fullName>
    </submittedName>
</protein>